<organism evidence="1 2">
    <name type="scientific">Cafeteria roenbergensis</name>
    <name type="common">Marine flagellate</name>
    <dbReference type="NCBI Taxonomy" id="33653"/>
    <lineage>
        <taxon>Eukaryota</taxon>
        <taxon>Sar</taxon>
        <taxon>Stramenopiles</taxon>
        <taxon>Bigyra</taxon>
        <taxon>Opalozoa</taxon>
        <taxon>Bicosoecida</taxon>
        <taxon>Cafeteriaceae</taxon>
        <taxon>Cafeteria</taxon>
    </lineage>
</organism>
<evidence type="ECO:0000313" key="1">
    <source>
        <dbReference type="EMBL" id="KAA0171304.1"/>
    </source>
</evidence>
<evidence type="ECO:0000313" key="2">
    <source>
        <dbReference type="Proteomes" id="UP000324907"/>
    </source>
</evidence>
<sequence length="346" mass="36594">MALLGHGKYSDWIPLSRVPCSLKGVPATLTVKMRYRRSLFQPERARLIREERQRAARVGGAPLPVHSGATTHALTRFVFEVAGANDGTILLKQHVSYAELLASQKAGLVDLADDVIAAMEIAEGEVQEKQLEVLEVLQRSAVAEHDEGRSKSEAMDHVLLYNEGLRMRHEAEALAVAPSGFGNQPALSSGGAMVRRTGAGAAKFAHGNTERTAHTAAIAKSVRDAQAGSASGQGKDGPLAMPLSEQLGEVEWSIAASDVGILGRSKTMPRRVPLDRGVPPSIGAVGRSLSTKEAARLLSTRRPLAADQPAVEGPAGFAGDWAMGRGSLARGSAVRQSMGLHGETQQ</sequence>
<dbReference type="Proteomes" id="UP000324907">
    <property type="component" value="Unassembled WGS sequence"/>
</dbReference>
<name>A0A5A8E2W0_CAFRO</name>
<accession>A0A5A8E2W0</accession>
<reference evidence="1 2" key="1">
    <citation type="submission" date="2019-07" db="EMBL/GenBank/DDBJ databases">
        <title>Genomes of Cafeteria roenbergensis.</title>
        <authorList>
            <person name="Fischer M.G."/>
            <person name="Hackl T."/>
            <person name="Roman M."/>
        </authorList>
    </citation>
    <scope>NUCLEOTIDE SEQUENCE [LARGE SCALE GENOMIC DNA]</scope>
    <source>
        <strain evidence="1 2">RCC970-E3</strain>
    </source>
</reference>
<protein>
    <submittedName>
        <fullName evidence="1">Uncharacterized protein</fullName>
    </submittedName>
</protein>
<proteinExistence type="predicted"/>
<comment type="caution">
    <text evidence="1">The sequence shown here is derived from an EMBL/GenBank/DDBJ whole genome shotgun (WGS) entry which is preliminary data.</text>
</comment>
<gene>
    <name evidence="1" type="ORF">FNF28_00795</name>
</gene>
<dbReference type="EMBL" id="VLTL01000007">
    <property type="protein sequence ID" value="KAA0171304.1"/>
    <property type="molecule type" value="Genomic_DNA"/>
</dbReference>
<dbReference type="AlphaFoldDB" id="A0A5A8E2W0"/>